<gene>
    <name evidence="2" type="ORF">DRW48_07635</name>
</gene>
<evidence type="ECO:0000259" key="1">
    <source>
        <dbReference type="PROSITE" id="PS50983"/>
    </source>
</evidence>
<evidence type="ECO:0000313" key="3">
    <source>
        <dbReference type="Proteomes" id="UP000252023"/>
    </source>
</evidence>
<dbReference type="InterPro" id="IPR050902">
    <property type="entry name" value="ABC_Transporter_SBP"/>
</dbReference>
<dbReference type="PROSITE" id="PS50983">
    <property type="entry name" value="FE_B12_PBP"/>
    <property type="match status" value="1"/>
</dbReference>
<dbReference type="PANTHER" id="PTHR30535:SF4">
    <property type="entry name" value="HEMIN-BINDING PERIPLASMIC PROTEIN HMUT"/>
    <property type="match status" value="1"/>
</dbReference>
<evidence type="ECO:0000313" key="2">
    <source>
        <dbReference type="EMBL" id="AXC49578.1"/>
    </source>
</evidence>
<dbReference type="OrthoDB" id="1632039at2"/>
<dbReference type="SUPFAM" id="SSF53807">
    <property type="entry name" value="Helical backbone' metal receptor"/>
    <property type="match status" value="1"/>
</dbReference>
<organism evidence="2 3">
    <name type="scientific">Paracoccus suum</name>
    <dbReference type="NCBI Taxonomy" id="2259340"/>
    <lineage>
        <taxon>Bacteria</taxon>
        <taxon>Pseudomonadati</taxon>
        <taxon>Pseudomonadota</taxon>
        <taxon>Alphaproteobacteria</taxon>
        <taxon>Rhodobacterales</taxon>
        <taxon>Paracoccaceae</taxon>
        <taxon>Paracoccus</taxon>
    </lineage>
</organism>
<name>A0A344PJM3_9RHOB</name>
<proteinExistence type="predicted"/>
<dbReference type="AlphaFoldDB" id="A0A344PJM3"/>
<protein>
    <submittedName>
        <fullName evidence="2">ABC transporter substrate-binding protein</fullName>
    </submittedName>
</protein>
<dbReference type="Gene3D" id="3.40.50.1980">
    <property type="entry name" value="Nitrogenase molybdenum iron protein domain"/>
    <property type="match status" value="2"/>
</dbReference>
<dbReference type="InterPro" id="IPR002491">
    <property type="entry name" value="ABC_transptr_periplasmic_BD"/>
</dbReference>
<dbReference type="Proteomes" id="UP000252023">
    <property type="component" value="Chromosome"/>
</dbReference>
<reference evidence="3" key="1">
    <citation type="submission" date="2018-07" db="EMBL/GenBank/DDBJ databases">
        <title>Genome sequencing of Paracoccus sp. SC2-6.</title>
        <authorList>
            <person name="Heo J."/>
            <person name="Kim S.-J."/>
            <person name="Kwon S.-W."/>
        </authorList>
    </citation>
    <scope>NUCLEOTIDE SEQUENCE [LARGE SCALE GENOMIC DNA]</scope>
    <source>
        <strain evidence="3">SC2-6</strain>
    </source>
</reference>
<dbReference type="PANTHER" id="PTHR30535">
    <property type="entry name" value="VITAMIN B12-BINDING PROTEIN"/>
    <property type="match status" value="1"/>
</dbReference>
<accession>A0A344PJM3</accession>
<sequence>MPRAGARPMSDLRRISDAVAAAGLALAVAAGGIPAAGPAVPQRVVSINLCTDQLALMLAAPGQLASVTAFAQDPRQSAMADAARALPANHARAEEVYLLRPDLVLASDFTSPASLAMLRRLGLRVEAFPAATSLADVDAAIGQMGRALGRQDAAATMQARFRADLAALRADIPARPPRSALYEPNGYSPGPQSLAGEITAAAGFSDIAAEAGLPYGGTLPLEQLVMLAPEAIISPGPAPGTSRGYELLQHPALRNLRARGIPMPRSDSDWGCAAPQVLDAAGRLAAARKAAGR</sequence>
<feature type="domain" description="Fe/B12 periplasmic-binding" evidence="1">
    <location>
        <begin position="43"/>
        <end position="293"/>
    </location>
</feature>
<dbReference type="EMBL" id="CP030918">
    <property type="protein sequence ID" value="AXC49578.1"/>
    <property type="molecule type" value="Genomic_DNA"/>
</dbReference>
<keyword evidence="3" id="KW-1185">Reference proteome</keyword>
<dbReference type="Pfam" id="PF01497">
    <property type="entry name" value="Peripla_BP_2"/>
    <property type="match status" value="1"/>
</dbReference>
<dbReference type="KEGG" id="pars:DRW48_07635"/>